<organism evidence="1">
    <name type="scientific">Ignavibacterium album</name>
    <dbReference type="NCBI Taxonomy" id="591197"/>
    <lineage>
        <taxon>Bacteria</taxon>
        <taxon>Pseudomonadati</taxon>
        <taxon>Ignavibacteriota</taxon>
        <taxon>Ignavibacteria</taxon>
        <taxon>Ignavibacteriales</taxon>
        <taxon>Ignavibacteriaceae</taxon>
        <taxon>Ignavibacterium</taxon>
    </lineage>
</organism>
<name>A0A832DKS0_9BACT</name>
<protein>
    <recommendedName>
        <fullName evidence="2">DOD-type homing endonuclease domain-containing protein</fullName>
    </recommendedName>
</protein>
<evidence type="ECO:0000313" key="1">
    <source>
        <dbReference type="EMBL" id="HGT48365.1"/>
    </source>
</evidence>
<sequence length="115" mass="13704">MKQLTSKPQIKKVKKSVVKKLGEYFLRNGYLRLPNEKLKKKKAGDYRKGYEIRFVANNKSELREIKSLLKDADLKPGKHFEKFNQFVLPVYGKESFFRFKSLLSEQKIRIKNHKK</sequence>
<evidence type="ECO:0008006" key="2">
    <source>
        <dbReference type="Google" id="ProtNLM"/>
    </source>
</evidence>
<reference evidence="1" key="1">
    <citation type="journal article" date="2020" name="mSystems">
        <title>Genome- and Community-Level Interaction Insights into Carbon Utilization and Element Cycling Functions of Hydrothermarchaeota in Hydrothermal Sediment.</title>
        <authorList>
            <person name="Zhou Z."/>
            <person name="Liu Y."/>
            <person name="Xu W."/>
            <person name="Pan J."/>
            <person name="Luo Z.H."/>
            <person name="Li M."/>
        </authorList>
    </citation>
    <scope>NUCLEOTIDE SEQUENCE [LARGE SCALE GENOMIC DNA]</scope>
    <source>
        <strain evidence="1">SpSt-500</strain>
    </source>
</reference>
<comment type="caution">
    <text evidence="1">The sequence shown here is derived from an EMBL/GenBank/DDBJ whole genome shotgun (WGS) entry which is preliminary data.</text>
</comment>
<proteinExistence type="predicted"/>
<gene>
    <name evidence="1" type="ORF">ENS56_10035</name>
</gene>
<accession>A0A832DKS0</accession>
<dbReference type="EMBL" id="DSVI01000016">
    <property type="protein sequence ID" value="HGT48365.1"/>
    <property type="molecule type" value="Genomic_DNA"/>
</dbReference>
<dbReference type="AlphaFoldDB" id="A0A832DKS0"/>